<organism evidence="3 4">
    <name type="scientific">Enhygromyxa salina</name>
    <dbReference type="NCBI Taxonomy" id="215803"/>
    <lineage>
        <taxon>Bacteria</taxon>
        <taxon>Pseudomonadati</taxon>
        <taxon>Myxococcota</taxon>
        <taxon>Polyangia</taxon>
        <taxon>Nannocystales</taxon>
        <taxon>Nannocystaceae</taxon>
        <taxon>Enhygromyxa</taxon>
    </lineage>
</organism>
<evidence type="ECO:0000256" key="2">
    <source>
        <dbReference type="SAM" id="Phobius"/>
    </source>
</evidence>
<reference evidence="3 4" key="1">
    <citation type="submission" date="2018-03" db="EMBL/GenBank/DDBJ databases">
        <title>Draft Genome Sequences of the Obligatory Marine Myxobacteria Enhygromyxa salina SWB007.</title>
        <authorList>
            <person name="Poehlein A."/>
            <person name="Moghaddam J.A."/>
            <person name="Harms H."/>
            <person name="Alanjari M."/>
            <person name="Koenig G.M."/>
            <person name="Daniel R."/>
            <person name="Schaeberle T.F."/>
        </authorList>
    </citation>
    <scope>NUCLEOTIDE SEQUENCE [LARGE SCALE GENOMIC DNA]</scope>
    <source>
        <strain evidence="3 4">SWB007</strain>
    </source>
</reference>
<proteinExistence type="predicted"/>
<feature type="transmembrane region" description="Helical" evidence="2">
    <location>
        <begin position="333"/>
        <end position="351"/>
    </location>
</feature>
<feature type="transmembrane region" description="Helical" evidence="2">
    <location>
        <begin position="520"/>
        <end position="539"/>
    </location>
</feature>
<feature type="transmembrane region" description="Helical" evidence="2">
    <location>
        <begin position="363"/>
        <end position="382"/>
    </location>
</feature>
<name>A0A2S9XVF4_9BACT</name>
<gene>
    <name evidence="3" type="ORF">ENSA7_67880</name>
</gene>
<feature type="region of interest" description="Disordered" evidence="1">
    <location>
        <begin position="410"/>
        <end position="431"/>
    </location>
</feature>
<dbReference type="OrthoDB" id="5522477at2"/>
<dbReference type="Proteomes" id="UP000238823">
    <property type="component" value="Unassembled WGS sequence"/>
</dbReference>
<evidence type="ECO:0000313" key="3">
    <source>
        <dbReference type="EMBL" id="PRP96720.1"/>
    </source>
</evidence>
<protein>
    <submittedName>
        <fullName evidence="3">Uncharacterized protein</fullName>
    </submittedName>
</protein>
<feature type="transmembrane region" description="Helical" evidence="2">
    <location>
        <begin position="26"/>
        <end position="42"/>
    </location>
</feature>
<evidence type="ECO:0000256" key="1">
    <source>
        <dbReference type="SAM" id="MobiDB-lite"/>
    </source>
</evidence>
<dbReference type="RefSeq" id="WP_106093607.1">
    <property type="nucleotide sequence ID" value="NZ_PVNL01000134.1"/>
</dbReference>
<accession>A0A2S9XVF4</accession>
<feature type="transmembrane region" description="Helical" evidence="2">
    <location>
        <begin position="485"/>
        <end position="508"/>
    </location>
</feature>
<feature type="transmembrane region" description="Helical" evidence="2">
    <location>
        <begin position="388"/>
        <end position="406"/>
    </location>
</feature>
<keyword evidence="2" id="KW-0812">Transmembrane</keyword>
<keyword evidence="2" id="KW-0472">Membrane</keyword>
<comment type="caution">
    <text evidence="3">The sequence shown here is derived from an EMBL/GenBank/DDBJ whole genome shotgun (WGS) entry which is preliminary data.</text>
</comment>
<feature type="transmembrane region" description="Helical" evidence="2">
    <location>
        <begin position="436"/>
        <end position="456"/>
    </location>
</feature>
<dbReference type="AlphaFoldDB" id="A0A2S9XVF4"/>
<dbReference type="EMBL" id="PVNL01000134">
    <property type="protein sequence ID" value="PRP96720.1"/>
    <property type="molecule type" value="Genomic_DNA"/>
</dbReference>
<evidence type="ECO:0000313" key="4">
    <source>
        <dbReference type="Proteomes" id="UP000238823"/>
    </source>
</evidence>
<sequence length="570" mass="58279">MSLPARASLAIALAWAGGFGVLGRWGLGLGGLVVLVAVGLAIRHRPDPGGGQGDHADRECHSDTASSAPARARSIARSLALVLALVLLARTLGRVIIASPASLWALPLVGLALSGSRPRLVATTLITALALLAGLAGSRYELAGDQPHGMVHSGPIIGIHPRQAIAVRIDGFGPHDIVVDDFVDPPGGLGYDPARWAERLELELHSIAETRYADGPARARQAFAGAEVRVIDAIVPPAERPAYPSLLGIEVRSGTTGAGSRVEFGCPGQPTGPHDRFESSRACPRKYLVDGSTGLGLSPRWPGYTAFAGRDRVRLARWIDWPAGAGPRGQPRLAVESGAWLVIVVLGGWLVARRWGGRATGTIAAATTLAGLALLGGVLVAASSSGGSGSAGGGALSLLAIALVLIPDRSGQPSDRSRGSGRGSGRRSARRSARGSRVLAIACAASLLLVSVSPIAGHGDAIALLEALAEQLAQSGRITWESSRALAGSLSVVALGAGVGICVHALVAELPVEPRERRHTPELVLLGLVLAAALALSLRKPGDDLALLHGAAAVLMLATARLRGDAGPAK</sequence>
<keyword evidence="2" id="KW-1133">Transmembrane helix</keyword>